<evidence type="ECO:0000256" key="1">
    <source>
        <dbReference type="SAM" id="MobiDB-lite"/>
    </source>
</evidence>
<protein>
    <submittedName>
        <fullName evidence="2">Uncharacterized protein</fullName>
    </submittedName>
</protein>
<reference evidence="2" key="1">
    <citation type="submission" date="2015-11" db="EMBL/GenBank/DDBJ databases">
        <title>De novo transcriptome assembly of four potential Pierce s Disease insect vectors from Arizona vineyards.</title>
        <authorList>
            <person name="Tassone E.E."/>
        </authorList>
    </citation>
    <scope>NUCLEOTIDE SEQUENCE</scope>
</reference>
<sequence>APNDVDNMDSSDAESFEDDRGNIQAEELGPPPKRAKHPGRKKTRRSHLWKRNIAKSNRNKGKSYIDRKGNQHGGKQIRQYTHQCRFKCNENIDKQQRQEVLGARQ</sequence>
<organism evidence="2">
    <name type="scientific">Homalodisca liturata</name>
    <dbReference type="NCBI Taxonomy" id="320908"/>
    <lineage>
        <taxon>Eukaryota</taxon>
        <taxon>Metazoa</taxon>
        <taxon>Ecdysozoa</taxon>
        <taxon>Arthropoda</taxon>
        <taxon>Hexapoda</taxon>
        <taxon>Insecta</taxon>
        <taxon>Pterygota</taxon>
        <taxon>Neoptera</taxon>
        <taxon>Paraneoptera</taxon>
        <taxon>Hemiptera</taxon>
        <taxon>Auchenorrhyncha</taxon>
        <taxon>Membracoidea</taxon>
        <taxon>Cicadellidae</taxon>
        <taxon>Cicadellinae</taxon>
        <taxon>Proconiini</taxon>
        <taxon>Homalodisca</taxon>
    </lineage>
</organism>
<evidence type="ECO:0000313" key="2">
    <source>
        <dbReference type="EMBL" id="JAT07411.1"/>
    </source>
</evidence>
<feature type="compositionally biased region" description="Acidic residues" evidence="1">
    <location>
        <begin position="1"/>
        <end position="17"/>
    </location>
</feature>
<feature type="region of interest" description="Disordered" evidence="1">
    <location>
        <begin position="1"/>
        <end position="78"/>
    </location>
</feature>
<accession>A0A1B6K7H5</accession>
<gene>
    <name evidence="2" type="ORF">g.57930</name>
</gene>
<feature type="non-terminal residue" evidence="2">
    <location>
        <position position="1"/>
    </location>
</feature>
<proteinExistence type="predicted"/>
<name>A0A1B6K7H5_9HEMI</name>
<feature type="compositionally biased region" description="Basic residues" evidence="1">
    <location>
        <begin position="33"/>
        <end position="61"/>
    </location>
</feature>
<dbReference type="EMBL" id="GECU01000296">
    <property type="protein sequence ID" value="JAT07411.1"/>
    <property type="molecule type" value="Transcribed_RNA"/>
</dbReference>
<dbReference type="AlphaFoldDB" id="A0A1B6K7H5"/>
<feature type="non-terminal residue" evidence="2">
    <location>
        <position position="105"/>
    </location>
</feature>